<feature type="compositionally biased region" description="Basic and acidic residues" evidence="1">
    <location>
        <begin position="213"/>
        <end position="245"/>
    </location>
</feature>
<dbReference type="Proteomes" id="UP001172681">
    <property type="component" value="Unassembled WGS sequence"/>
</dbReference>
<gene>
    <name evidence="2" type="ORF">H2204_012154</name>
</gene>
<name>A0AA38XT84_9EURO</name>
<comment type="caution">
    <text evidence="2">The sequence shown here is derived from an EMBL/GenBank/DDBJ whole genome shotgun (WGS) entry which is preliminary data.</text>
</comment>
<evidence type="ECO:0000313" key="3">
    <source>
        <dbReference type="Proteomes" id="UP001172681"/>
    </source>
</evidence>
<sequence>MAYLDAFPSSWSRKSTAPSGAKRNDDSGIVIDETPTTFIPTYGKFQDDDKSESLSNDGFNEARDVGGLSDERADPTADLVAAGIIARDYAYMTDSLTAKESLTTTGRPALGLGRQASDLPRNKWDETSTLARGPHPQQEVAAAPLSAASRVMSTASQLGKETIESDGRTAQYLSEFPESWLQPRRPNKTAHSPITESHQRRKLMEFAPPSFQQHEESTPLFPTRDDSSNTQDRGSRGDVMPRHPGKRSEATFVARGHFELTGAAAAISASSQKFGNVTERTKAKGLYATPFPKMNPIIVHDSQARDSHQSTTSTSSMASNYSTMPGYHDSRSSHGDTPPTFRRMASND</sequence>
<accession>A0AA38XT84</accession>
<evidence type="ECO:0000256" key="1">
    <source>
        <dbReference type="SAM" id="MobiDB-lite"/>
    </source>
</evidence>
<keyword evidence="3" id="KW-1185">Reference proteome</keyword>
<organism evidence="2 3">
    <name type="scientific">Knufia peltigerae</name>
    <dbReference type="NCBI Taxonomy" id="1002370"/>
    <lineage>
        <taxon>Eukaryota</taxon>
        <taxon>Fungi</taxon>
        <taxon>Dikarya</taxon>
        <taxon>Ascomycota</taxon>
        <taxon>Pezizomycotina</taxon>
        <taxon>Eurotiomycetes</taxon>
        <taxon>Chaetothyriomycetidae</taxon>
        <taxon>Chaetothyriales</taxon>
        <taxon>Trichomeriaceae</taxon>
        <taxon>Knufia</taxon>
    </lineage>
</organism>
<feature type="region of interest" description="Disordered" evidence="1">
    <location>
        <begin position="1"/>
        <end position="72"/>
    </location>
</feature>
<reference evidence="2" key="1">
    <citation type="submission" date="2022-10" db="EMBL/GenBank/DDBJ databases">
        <title>Culturing micro-colonial fungi from biological soil crusts in the Mojave desert and describing Neophaeococcomyces mojavensis, and introducing the new genera and species Taxawa tesnikishii.</title>
        <authorList>
            <person name="Kurbessoian T."/>
            <person name="Stajich J.E."/>
        </authorList>
    </citation>
    <scope>NUCLEOTIDE SEQUENCE</scope>
    <source>
        <strain evidence="2">TK_35</strain>
    </source>
</reference>
<proteinExistence type="predicted"/>
<dbReference type="EMBL" id="JAPDRN010000120">
    <property type="protein sequence ID" value="KAJ9620744.1"/>
    <property type="molecule type" value="Genomic_DNA"/>
</dbReference>
<dbReference type="AlphaFoldDB" id="A0AA38XT84"/>
<evidence type="ECO:0000313" key="2">
    <source>
        <dbReference type="EMBL" id="KAJ9620744.1"/>
    </source>
</evidence>
<feature type="region of interest" description="Disordered" evidence="1">
    <location>
        <begin position="298"/>
        <end position="348"/>
    </location>
</feature>
<feature type="compositionally biased region" description="Basic and acidic residues" evidence="1">
    <location>
        <begin position="60"/>
        <end position="72"/>
    </location>
</feature>
<feature type="compositionally biased region" description="Polar residues" evidence="1">
    <location>
        <begin position="309"/>
        <end position="323"/>
    </location>
</feature>
<feature type="compositionally biased region" description="Polar residues" evidence="1">
    <location>
        <begin position="9"/>
        <end position="18"/>
    </location>
</feature>
<protein>
    <submittedName>
        <fullName evidence="2">Uncharacterized protein</fullName>
    </submittedName>
</protein>
<feature type="region of interest" description="Disordered" evidence="1">
    <location>
        <begin position="127"/>
        <end position="245"/>
    </location>
</feature>